<dbReference type="OMA" id="FQVGWYN"/>
<evidence type="ECO:0000256" key="7">
    <source>
        <dbReference type="ARBA" id="ARBA00014027"/>
    </source>
</evidence>
<dbReference type="AlphaFoldDB" id="H2XLX9"/>
<keyword evidence="9" id="KW-0170">Cobalt</keyword>
<keyword evidence="11" id="KW-0288">FMN</keyword>
<dbReference type="HOGENOM" id="CLU_095722_0_0_1"/>
<dbReference type="GeneTree" id="ENSGT00390000003464"/>
<protein>
    <recommendedName>
        <fullName evidence="7">Cyanocobalamin reductase / alkylcobalamin dealkylase</fullName>
        <ecNumber evidence="6">1.16.1.6</ecNumber>
        <ecNumber evidence="5">2.5.1.151</ecNumber>
    </recommendedName>
    <alternativeName>
        <fullName evidence="18">Alkylcobalamin:glutathione S-alkyltransferase</fullName>
    </alternativeName>
    <alternativeName>
        <fullName evidence="17">CblC</fullName>
    </alternativeName>
    <alternativeName>
        <fullName evidence="16">Cyanocobalamin reductase (cyanide-eliminating)</fullName>
    </alternativeName>
    <alternativeName>
        <fullName evidence="15">Methylmalonic aciduria and homocystinuria type C protein</fullName>
    </alternativeName>
</protein>
<dbReference type="STRING" id="7719.ENSCINP00000030661"/>
<dbReference type="InterPro" id="IPR032037">
    <property type="entry name" value="MMACHC"/>
</dbReference>
<dbReference type="PANTHER" id="PTHR31457">
    <property type="entry name" value="METHYLMALONIC ACIDURIA AND HOMOCYSTINURIA TYPE C PROTEIN"/>
    <property type="match status" value="1"/>
</dbReference>
<reference evidence="24" key="1">
    <citation type="journal article" date="2002" name="Science">
        <title>The draft genome of Ciona intestinalis: insights into chordate and vertebrate origins.</title>
        <authorList>
            <person name="Dehal P."/>
            <person name="Satou Y."/>
            <person name="Campbell R.K."/>
            <person name="Chapman J."/>
            <person name="Degnan B."/>
            <person name="De Tomaso A."/>
            <person name="Davidson B."/>
            <person name="Di Gregorio A."/>
            <person name="Gelpke M."/>
            <person name="Goodstein D.M."/>
            <person name="Harafuji N."/>
            <person name="Hastings K.E."/>
            <person name="Ho I."/>
            <person name="Hotta K."/>
            <person name="Huang W."/>
            <person name="Kawashima T."/>
            <person name="Lemaire P."/>
            <person name="Martinez D."/>
            <person name="Meinertzhagen I.A."/>
            <person name="Necula S."/>
            <person name="Nonaka M."/>
            <person name="Putnam N."/>
            <person name="Rash S."/>
            <person name="Saiga H."/>
            <person name="Satake M."/>
            <person name="Terry A."/>
            <person name="Yamada L."/>
            <person name="Wang H.G."/>
            <person name="Awazu S."/>
            <person name="Azumi K."/>
            <person name="Boore J."/>
            <person name="Branno M."/>
            <person name="Chin-Bow S."/>
            <person name="DeSantis R."/>
            <person name="Doyle S."/>
            <person name="Francino P."/>
            <person name="Keys D.N."/>
            <person name="Haga S."/>
            <person name="Hayashi H."/>
            <person name="Hino K."/>
            <person name="Imai K.S."/>
            <person name="Inaba K."/>
            <person name="Kano S."/>
            <person name="Kobayashi K."/>
            <person name="Kobayashi M."/>
            <person name="Lee B.I."/>
            <person name="Makabe K.W."/>
            <person name="Manohar C."/>
            <person name="Matassi G."/>
            <person name="Medina M."/>
            <person name="Mochizuki Y."/>
            <person name="Mount S."/>
            <person name="Morishita T."/>
            <person name="Miura S."/>
            <person name="Nakayama A."/>
            <person name="Nishizaka S."/>
            <person name="Nomoto H."/>
            <person name="Ohta F."/>
            <person name="Oishi K."/>
            <person name="Rigoutsos I."/>
            <person name="Sano M."/>
            <person name="Sasaki A."/>
            <person name="Sasakura Y."/>
            <person name="Shoguchi E."/>
            <person name="Shin-i T."/>
            <person name="Spagnuolo A."/>
            <person name="Stainier D."/>
            <person name="Suzuki M.M."/>
            <person name="Tassy O."/>
            <person name="Takatori N."/>
            <person name="Tokuoka M."/>
            <person name="Yagi K."/>
            <person name="Yoshizaki F."/>
            <person name="Wada S."/>
            <person name="Zhang C."/>
            <person name="Hyatt P.D."/>
            <person name="Larimer F."/>
            <person name="Detter C."/>
            <person name="Doggett N."/>
            <person name="Glavina T."/>
            <person name="Hawkins T."/>
            <person name="Richardson P."/>
            <person name="Lucas S."/>
            <person name="Kohara Y."/>
            <person name="Levine M."/>
            <person name="Satoh N."/>
            <person name="Rokhsar D.S."/>
        </authorList>
    </citation>
    <scope>NUCLEOTIDE SEQUENCE [LARGE SCALE GENOMIC DNA]</scope>
</reference>
<comment type="similarity">
    <text evidence="4">Belongs to the MMACHC family.</text>
</comment>
<accession>H2XLX9</accession>
<dbReference type="Ensembl" id="ENSCINT00000030842.1">
    <property type="protein sequence ID" value="ENSCINP00000030661.1"/>
    <property type="gene ID" value="ENSCING00000022447.1"/>
</dbReference>
<evidence type="ECO:0000256" key="19">
    <source>
        <dbReference type="ARBA" id="ARBA00047294"/>
    </source>
</evidence>
<keyword evidence="14" id="KW-0560">Oxidoreductase</keyword>
<evidence type="ECO:0000256" key="1">
    <source>
        <dbReference type="ARBA" id="ARBA00001917"/>
    </source>
</evidence>
<evidence type="ECO:0000256" key="11">
    <source>
        <dbReference type="ARBA" id="ARBA00022643"/>
    </source>
</evidence>
<evidence type="ECO:0000256" key="16">
    <source>
        <dbReference type="ARBA" id="ARBA00031313"/>
    </source>
</evidence>
<evidence type="ECO:0000256" key="17">
    <source>
        <dbReference type="ARBA" id="ARBA00031815"/>
    </source>
</evidence>
<evidence type="ECO:0000256" key="6">
    <source>
        <dbReference type="ARBA" id="ARBA00012666"/>
    </source>
</evidence>
<reference evidence="23" key="2">
    <citation type="journal article" date="2008" name="Genome Biol.">
        <title>Improved genome assembly and evidence-based global gene model set for the chordate Ciona intestinalis: new insight into intron and operon populations.</title>
        <authorList>
            <person name="Satou Y."/>
            <person name="Mineta K."/>
            <person name="Ogasawara M."/>
            <person name="Sasakura Y."/>
            <person name="Shoguchi E."/>
            <person name="Ueno K."/>
            <person name="Yamada L."/>
            <person name="Matsumoto J."/>
            <person name="Wasserscheid J."/>
            <person name="Dewar K."/>
            <person name="Wiley G.B."/>
            <person name="Macmil S.L."/>
            <person name="Roe B.A."/>
            <person name="Zeller R.W."/>
            <person name="Hastings K.E."/>
            <person name="Lemaire P."/>
            <person name="Lindquist E."/>
            <person name="Endo T."/>
            <person name="Hotta K."/>
            <person name="Inaba K."/>
        </authorList>
    </citation>
    <scope>NUCLEOTIDE SEQUENCE [LARGE SCALE GENOMIC DNA]</scope>
    <source>
        <strain evidence="23">wild type</strain>
    </source>
</reference>
<evidence type="ECO:0000256" key="10">
    <source>
        <dbReference type="ARBA" id="ARBA00022630"/>
    </source>
</evidence>
<keyword evidence="10" id="KW-0285">Flavoprotein</keyword>
<evidence type="ECO:0000256" key="22">
    <source>
        <dbReference type="ARBA" id="ARBA00049505"/>
    </source>
</evidence>
<evidence type="ECO:0000256" key="21">
    <source>
        <dbReference type="ARBA" id="ARBA00048537"/>
    </source>
</evidence>
<dbReference type="EC" id="1.16.1.6" evidence="6"/>
<dbReference type="PANTHER" id="PTHR31457:SF2">
    <property type="entry name" value="CYANOCOBALAMIN REDUCTASE _ ALKYLCOBALAMIN DEALKYLASE"/>
    <property type="match status" value="1"/>
</dbReference>
<evidence type="ECO:0000256" key="14">
    <source>
        <dbReference type="ARBA" id="ARBA00023002"/>
    </source>
</evidence>
<dbReference type="GO" id="GO:0033787">
    <property type="term" value="F:cyanocobalamin reductase (cyanide-eliminating) (NADP+) activity"/>
    <property type="evidence" value="ECO:0000318"/>
    <property type="project" value="GO_Central"/>
</dbReference>
<comment type="catalytic activity">
    <reaction evidence="22">
        <text>apo-[alkylcobalamin reductase] + an R-cob(III)alamin + glutathione = cob(I)alamin-[alkylcobalamin reductase] + an S-substituted glutathione + H(+)</text>
        <dbReference type="Rhea" id="RHEA:40719"/>
        <dbReference type="Rhea" id="RHEA-COMP:14730"/>
        <dbReference type="Rhea" id="RHEA-COMP:14731"/>
        <dbReference type="ChEBI" id="CHEBI:15378"/>
        <dbReference type="ChEBI" id="CHEBI:57925"/>
        <dbReference type="ChEBI" id="CHEBI:60488"/>
        <dbReference type="ChEBI" id="CHEBI:83228"/>
        <dbReference type="ChEBI" id="CHEBI:90779"/>
        <dbReference type="ChEBI" id="CHEBI:140785"/>
        <dbReference type="EC" id="2.5.1.151"/>
    </reaction>
    <physiologicalReaction direction="left-to-right" evidence="22">
        <dbReference type="Rhea" id="RHEA:40720"/>
    </physiologicalReaction>
</comment>
<evidence type="ECO:0000313" key="23">
    <source>
        <dbReference type="Ensembl" id="ENSCINP00000030661.1"/>
    </source>
</evidence>
<proteinExistence type="inferred from homology"/>
<comment type="subcellular location">
    <subcellularLocation>
        <location evidence="3">Cytoplasm</location>
    </subcellularLocation>
</comment>
<comment type="catalytic activity">
    <reaction evidence="20">
        <text>2 cob(II)alamin-[cyanocobalamin reductase] + 2 hydrogen cyanide + NADP(+) = 2 cyanocob(III)alamin + 2 apo-[cyanocobalamin reductase] + NADPH + H(+)</text>
        <dbReference type="Rhea" id="RHEA:16113"/>
        <dbReference type="Rhea" id="RHEA-COMP:14717"/>
        <dbReference type="Rhea" id="RHEA-COMP:14718"/>
        <dbReference type="ChEBI" id="CHEBI:15378"/>
        <dbReference type="ChEBI" id="CHEBI:16304"/>
        <dbReference type="ChEBI" id="CHEBI:17439"/>
        <dbReference type="ChEBI" id="CHEBI:18407"/>
        <dbReference type="ChEBI" id="CHEBI:57783"/>
        <dbReference type="ChEBI" id="CHEBI:58349"/>
        <dbReference type="ChEBI" id="CHEBI:83228"/>
        <dbReference type="EC" id="1.16.1.6"/>
    </reaction>
    <physiologicalReaction direction="right-to-left" evidence="20">
        <dbReference type="Rhea" id="RHEA:16115"/>
    </physiologicalReaction>
</comment>
<dbReference type="CDD" id="cd12959">
    <property type="entry name" value="MMACHC-like"/>
    <property type="match status" value="1"/>
</dbReference>
<evidence type="ECO:0000256" key="12">
    <source>
        <dbReference type="ARBA" id="ARBA00022827"/>
    </source>
</evidence>
<evidence type="ECO:0000256" key="5">
    <source>
        <dbReference type="ARBA" id="ARBA00012308"/>
    </source>
</evidence>
<sequence>MDTSRTLLKHLNDKLNPLGMEVYLFKVSWYNETVRPCFKLPYADNVICAVVLTVPAFFESAFLPNVENLLAQKQTKDPIDECIAFHLNETVSGLNIGGITIMYDYEILPNRRPKVLVQTAAHVAGAAFYYQREHVLKPSVEFNNVCVHPKYGGWFAIRAVLVFTELEDANLTKLEPTDCVKTRTERIDLLEKFNGNWKDSTYRDVIQVKEKYSELQTLYFLTLPKDRMKLLQQIVNNQTNKNDSKE</sequence>
<dbReference type="Pfam" id="PF16690">
    <property type="entry name" value="MMACHC"/>
    <property type="match status" value="1"/>
</dbReference>
<evidence type="ECO:0000256" key="3">
    <source>
        <dbReference type="ARBA" id="ARBA00004496"/>
    </source>
</evidence>
<dbReference type="GO" id="GO:0032451">
    <property type="term" value="F:demethylase activity"/>
    <property type="evidence" value="ECO:0000318"/>
    <property type="project" value="GO_Central"/>
</dbReference>
<evidence type="ECO:0000256" key="20">
    <source>
        <dbReference type="ARBA" id="ARBA00047958"/>
    </source>
</evidence>
<dbReference type="Proteomes" id="UP000008144">
    <property type="component" value="Chromosome 4"/>
</dbReference>
<dbReference type="GO" id="GO:0009235">
    <property type="term" value="P:cobalamin metabolic process"/>
    <property type="evidence" value="ECO:0000318"/>
    <property type="project" value="GO_Central"/>
</dbReference>
<comment type="cofactor">
    <cofactor evidence="2">
        <name>FAD</name>
        <dbReference type="ChEBI" id="CHEBI:57692"/>
    </cofactor>
</comment>
<comment type="cofactor">
    <cofactor evidence="1">
        <name>FMN</name>
        <dbReference type="ChEBI" id="CHEBI:58210"/>
    </cofactor>
</comment>
<evidence type="ECO:0000256" key="8">
    <source>
        <dbReference type="ARBA" id="ARBA00022490"/>
    </source>
</evidence>
<evidence type="ECO:0000256" key="9">
    <source>
        <dbReference type="ARBA" id="ARBA00022628"/>
    </source>
</evidence>
<keyword evidence="8" id="KW-0963">Cytoplasm</keyword>
<evidence type="ECO:0000256" key="4">
    <source>
        <dbReference type="ARBA" id="ARBA00007762"/>
    </source>
</evidence>
<dbReference type="InParanoid" id="H2XLX9"/>
<dbReference type="GO" id="GO:0031419">
    <property type="term" value="F:cobalamin binding"/>
    <property type="evidence" value="ECO:0007669"/>
    <property type="project" value="UniProtKB-KW"/>
</dbReference>
<comment type="catalytic activity">
    <reaction evidence="19">
        <text>apo-[alkylcobalamin reductase] + methylcob(III)alamin + glutathione = S-methyl glutathione + cob(I)alamin-[alkylcobalamin reductase] + H(+)</text>
        <dbReference type="Rhea" id="RHEA:63132"/>
        <dbReference type="Rhea" id="RHEA-COMP:14730"/>
        <dbReference type="Rhea" id="RHEA-COMP:14731"/>
        <dbReference type="ChEBI" id="CHEBI:15378"/>
        <dbReference type="ChEBI" id="CHEBI:28115"/>
        <dbReference type="ChEBI" id="CHEBI:57925"/>
        <dbReference type="ChEBI" id="CHEBI:60488"/>
        <dbReference type="ChEBI" id="CHEBI:83228"/>
        <dbReference type="ChEBI" id="CHEBI:141467"/>
        <dbReference type="EC" id="2.5.1.151"/>
    </reaction>
    <physiologicalReaction direction="left-to-right" evidence="19">
        <dbReference type="Rhea" id="RHEA:63133"/>
    </physiologicalReaction>
</comment>
<dbReference type="GO" id="GO:0071949">
    <property type="term" value="F:FAD binding"/>
    <property type="evidence" value="ECO:0000318"/>
    <property type="project" value="GO_Central"/>
</dbReference>
<evidence type="ECO:0000313" key="24">
    <source>
        <dbReference type="Proteomes" id="UP000008144"/>
    </source>
</evidence>
<keyword evidence="12" id="KW-0274">FAD</keyword>
<organism evidence="23 24">
    <name type="scientific">Ciona intestinalis</name>
    <name type="common">Transparent sea squirt</name>
    <name type="synonym">Ascidia intestinalis</name>
    <dbReference type="NCBI Taxonomy" id="7719"/>
    <lineage>
        <taxon>Eukaryota</taxon>
        <taxon>Metazoa</taxon>
        <taxon>Chordata</taxon>
        <taxon>Tunicata</taxon>
        <taxon>Ascidiacea</taxon>
        <taxon>Phlebobranchia</taxon>
        <taxon>Cionidae</taxon>
        <taxon>Ciona</taxon>
    </lineage>
</organism>
<comment type="catalytic activity">
    <reaction evidence="21">
        <text>apo-[alkylcobalamin reductase] + adenosylcob(III)alamin + glutathione = S-adenosylglutathione + cob(I)alamin-[alkylcobalamin reductase] + H(+)</text>
        <dbReference type="Rhea" id="RHEA:63136"/>
        <dbReference type="Rhea" id="RHEA-COMP:14730"/>
        <dbReference type="Rhea" id="RHEA-COMP:14731"/>
        <dbReference type="ChEBI" id="CHEBI:15378"/>
        <dbReference type="ChEBI" id="CHEBI:18408"/>
        <dbReference type="ChEBI" id="CHEBI:57925"/>
        <dbReference type="ChEBI" id="CHEBI:60488"/>
        <dbReference type="ChEBI" id="CHEBI:83228"/>
        <dbReference type="ChEBI" id="CHEBI:146184"/>
        <dbReference type="EC" id="2.5.1.151"/>
    </reaction>
    <physiologicalReaction direction="left-to-right" evidence="21">
        <dbReference type="Rhea" id="RHEA:63137"/>
    </physiologicalReaction>
</comment>
<reference evidence="23" key="3">
    <citation type="submission" date="2025-08" db="UniProtKB">
        <authorList>
            <consortium name="Ensembl"/>
        </authorList>
    </citation>
    <scope>IDENTIFICATION</scope>
</reference>
<keyword evidence="13" id="KW-0521">NADP</keyword>
<evidence type="ECO:0000256" key="15">
    <source>
        <dbReference type="ARBA" id="ARBA00031056"/>
    </source>
</evidence>
<evidence type="ECO:0000256" key="18">
    <source>
        <dbReference type="ARBA" id="ARBA00032650"/>
    </source>
</evidence>
<name>H2XLX9_CIOIN</name>
<keyword evidence="24" id="KW-1185">Reference proteome</keyword>
<reference evidence="23" key="4">
    <citation type="submission" date="2025-09" db="UniProtKB">
        <authorList>
            <consortium name="Ensembl"/>
        </authorList>
    </citation>
    <scope>IDENTIFICATION</scope>
</reference>
<keyword evidence="9" id="KW-0846">Cobalamin</keyword>
<evidence type="ECO:0000256" key="2">
    <source>
        <dbReference type="ARBA" id="ARBA00001974"/>
    </source>
</evidence>
<dbReference type="EC" id="2.5.1.151" evidence="5"/>
<dbReference type="GO" id="GO:0005737">
    <property type="term" value="C:cytoplasm"/>
    <property type="evidence" value="ECO:0000318"/>
    <property type="project" value="GO_Central"/>
</dbReference>
<dbReference type="EMBL" id="EAAA01002039">
    <property type="status" value="NOT_ANNOTATED_CDS"/>
    <property type="molecule type" value="Genomic_DNA"/>
</dbReference>
<evidence type="ECO:0000256" key="13">
    <source>
        <dbReference type="ARBA" id="ARBA00022857"/>
    </source>
</evidence>